<dbReference type="KEGG" id="sulg:FJR48_01420"/>
<feature type="transmembrane region" description="Helical" evidence="1">
    <location>
        <begin position="313"/>
        <end position="339"/>
    </location>
</feature>
<feature type="transmembrane region" description="Helical" evidence="1">
    <location>
        <begin position="163"/>
        <end position="184"/>
    </location>
</feature>
<feature type="transmembrane region" description="Helical" evidence="1">
    <location>
        <begin position="251"/>
        <end position="269"/>
    </location>
</feature>
<dbReference type="OrthoDB" id="5487830at2"/>
<feature type="transmembrane region" description="Helical" evidence="1">
    <location>
        <begin position="109"/>
        <end position="142"/>
    </location>
</feature>
<evidence type="ECO:0000313" key="2">
    <source>
        <dbReference type="EMBL" id="QFR48452.1"/>
    </source>
</evidence>
<name>A0A5P8NYE1_9BACT</name>
<dbReference type="AlphaFoldDB" id="A0A5P8NYE1"/>
<dbReference type="InterPro" id="IPR010266">
    <property type="entry name" value="NnrS"/>
</dbReference>
<dbReference type="Proteomes" id="UP000326944">
    <property type="component" value="Chromosome"/>
</dbReference>
<evidence type="ECO:0000313" key="3">
    <source>
        <dbReference type="Proteomes" id="UP000326944"/>
    </source>
</evidence>
<feature type="transmembrane region" description="Helical" evidence="1">
    <location>
        <begin position="66"/>
        <end position="89"/>
    </location>
</feature>
<keyword evidence="1" id="KW-1133">Transmembrane helix</keyword>
<feature type="transmembrane region" description="Helical" evidence="1">
    <location>
        <begin position="351"/>
        <end position="369"/>
    </location>
</feature>
<keyword evidence="1" id="KW-0812">Transmembrane</keyword>
<gene>
    <name evidence="2" type="ORF">FJR48_01420</name>
</gene>
<dbReference type="EMBL" id="CP043617">
    <property type="protein sequence ID" value="QFR48452.1"/>
    <property type="molecule type" value="Genomic_DNA"/>
</dbReference>
<sequence length="410" mass="47149">MCKKTRYGVFNLTFSQEKPQTKKENYFLSQVHQPFFTLGISNTIIMMLIFALGYKGVLTLSVDALFFHVYSLIFIVFINIFTGFLFTTYPKYTGMNNVEKPFYKKLFYINLFGFILFLIGALTHVTILLIATTLIIYGNYLIVKKLKKLFENSTAANLEDPFWMLRAFKFGLAGNILMVISIFIPVIQQFAIALSFFMFLIFLTFAVGQRMIPFFSHSMEEKDERFIGTVFVLFIIKTILATFNSYDYVKIAEIIVDILLGLYMLGEFLKWKILDKNAHPIIWILHLGLFWLPAAFVLDAISLIAELYLDTSFYFLGIHLIALGFLTTILIGFGTRVTYGHSGQPPQAEGLVLGLFYFTQIVVLTRFLYSLNIGFSWGLNFLFDISFTTWLILFVLWAAKFLPVLVRGAK</sequence>
<reference evidence="2 3" key="1">
    <citation type="submission" date="2019-09" db="EMBL/GenBank/DDBJ databases">
        <title>Sulfurimonas gotlandica sp. nov., a chemoautotrophic and psychrotolerant epsilonproteobacterium isolated from a pelagic redoxcline, and an emended description of the genus Sulfurimonas.</title>
        <authorList>
            <person name="Wang S."/>
            <person name="Jiang L."/>
            <person name="Shao S."/>
        </authorList>
    </citation>
    <scope>NUCLEOTIDE SEQUENCE [LARGE SCALE GENOMIC DNA]</scope>
    <source>
        <strain evidence="2 3">GYSZ_1</strain>
    </source>
</reference>
<feature type="transmembrane region" description="Helical" evidence="1">
    <location>
        <begin position="35"/>
        <end position="54"/>
    </location>
</feature>
<protein>
    <submittedName>
        <fullName evidence="2">NnrS family protein</fullName>
    </submittedName>
</protein>
<feature type="transmembrane region" description="Helical" evidence="1">
    <location>
        <begin position="381"/>
        <end position="406"/>
    </location>
</feature>
<organism evidence="2 3">
    <name type="scientific">Sulfurimonas lithotrophica</name>
    <dbReference type="NCBI Taxonomy" id="2590022"/>
    <lineage>
        <taxon>Bacteria</taxon>
        <taxon>Pseudomonadati</taxon>
        <taxon>Campylobacterota</taxon>
        <taxon>Epsilonproteobacteria</taxon>
        <taxon>Campylobacterales</taxon>
        <taxon>Sulfurimonadaceae</taxon>
        <taxon>Sulfurimonas</taxon>
    </lineage>
</organism>
<feature type="transmembrane region" description="Helical" evidence="1">
    <location>
        <begin position="190"/>
        <end position="207"/>
    </location>
</feature>
<accession>A0A5P8NYE1</accession>
<proteinExistence type="predicted"/>
<feature type="transmembrane region" description="Helical" evidence="1">
    <location>
        <begin position="227"/>
        <end position="245"/>
    </location>
</feature>
<feature type="transmembrane region" description="Helical" evidence="1">
    <location>
        <begin position="281"/>
        <end position="301"/>
    </location>
</feature>
<evidence type="ECO:0000256" key="1">
    <source>
        <dbReference type="SAM" id="Phobius"/>
    </source>
</evidence>
<keyword evidence="1" id="KW-0472">Membrane</keyword>
<dbReference type="Pfam" id="PF05940">
    <property type="entry name" value="NnrS"/>
    <property type="match status" value="1"/>
</dbReference>
<keyword evidence="3" id="KW-1185">Reference proteome</keyword>